<keyword evidence="2" id="KW-0808">Transferase</keyword>
<dbReference type="InterPro" id="IPR007848">
    <property type="entry name" value="Small_mtfrase_dom"/>
</dbReference>
<accession>U4KMK3</accession>
<proteinExistence type="predicted"/>
<dbReference type="RefSeq" id="WP_030004188.1">
    <property type="nucleotide sequence ID" value="NC_022549.1"/>
</dbReference>
<dbReference type="HOGENOM" id="CLU_018398_7_2_14"/>
<dbReference type="STRING" id="61635.BN85303050"/>
<dbReference type="Proteomes" id="UP000032737">
    <property type="component" value="Chromosome"/>
</dbReference>
<evidence type="ECO:0000256" key="1">
    <source>
        <dbReference type="ARBA" id="ARBA00022603"/>
    </source>
</evidence>
<evidence type="ECO:0000256" key="2">
    <source>
        <dbReference type="ARBA" id="ARBA00022679"/>
    </source>
</evidence>
<dbReference type="GO" id="GO:0032259">
    <property type="term" value="P:methylation"/>
    <property type="evidence" value="ECO:0007669"/>
    <property type="project" value="UniProtKB-KW"/>
</dbReference>
<keyword evidence="5" id="KW-1185">Reference proteome</keyword>
<dbReference type="KEGG" id="abra:BN85303050"/>
<dbReference type="OrthoDB" id="9764961at2"/>
<dbReference type="Pfam" id="PF05175">
    <property type="entry name" value="MTS"/>
    <property type="match status" value="1"/>
</dbReference>
<dbReference type="Gene3D" id="3.40.50.150">
    <property type="entry name" value="Vaccinia Virus protein VP39"/>
    <property type="match status" value="1"/>
</dbReference>
<feature type="domain" description="Methyltransferase small" evidence="3">
    <location>
        <begin position="28"/>
        <end position="193"/>
    </location>
</feature>
<evidence type="ECO:0000259" key="3">
    <source>
        <dbReference type="Pfam" id="PF05175"/>
    </source>
</evidence>
<dbReference type="InterPro" id="IPR046977">
    <property type="entry name" value="RsmC/RlmG"/>
</dbReference>
<dbReference type="GO" id="GO:0008757">
    <property type="term" value="F:S-adenosylmethionine-dependent methyltransferase activity"/>
    <property type="evidence" value="ECO:0007669"/>
    <property type="project" value="InterPro"/>
</dbReference>
<organism evidence="4 5">
    <name type="scientific">Acholeplasma brassicae</name>
    <dbReference type="NCBI Taxonomy" id="61635"/>
    <lineage>
        <taxon>Bacteria</taxon>
        <taxon>Bacillati</taxon>
        <taxon>Mycoplasmatota</taxon>
        <taxon>Mollicutes</taxon>
        <taxon>Acholeplasmatales</taxon>
        <taxon>Acholeplasmataceae</taxon>
        <taxon>Acholeplasma</taxon>
    </lineage>
</organism>
<evidence type="ECO:0000313" key="4">
    <source>
        <dbReference type="EMBL" id="CCV65326.1"/>
    </source>
</evidence>
<name>U4KMK3_9MOLU</name>
<protein>
    <submittedName>
        <fullName evidence="4">16S RNA G1207 methylase RsmC</fullName>
    </submittedName>
</protein>
<evidence type="ECO:0000313" key="5">
    <source>
        <dbReference type="Proteomes" id="UP000032737"/>
    </source>
</evidence>
<dbReference type="AlphaFoldDB" id="U4KMK3"/>
<dbReference type="EMBL" id="FO681348">
    <property type="protein sequence ID" value="CCV65326.1"/>
    <property type="molecule type" value="Genomic_DNA"/>
</dbReference>
<dbReference type="PANTHER" id="PTHR47816">
    <property type="entry name" value="RIBOSOMAL RNA SMALL SUBUNIT METHYLTRANSFERASE C"/>
    <property type="match status" value="1"/>
</dbReference>
<dbReference type="SUPFAM" id="SSF53335">
    <property type="entry name" value="S-adenosyl-L-methionine-dependent methyltransferases"/>
    <property type="match status" value="1"/>
</dbReference>
<gene>
    <name evidence="4" type="primary">rsmC</name>
    <name evidence="4" type="ORF">BN85303050</name>
</gene>
<reference evidence="4 5" key="1">
    <citation type="journal article" date="2013" name="J. Mol. Microbiol. Biotechnol.">
        <title>Analysis of the Complete Genomes of Acholeplasma brassicae , A. palmae and A. laidlawii and Their Comparison to the Obligate Parasites from ' Candidatus Phytoplasma'.</title>
        <authorList>
            <person name="Kube M."/>
            <person name="Siewert C."/>
            <person name="Migdoll A.M."/>
            <person name="Duduk B."/>
            <person name="Holz S."/>
            <person name="Rabus R."/>
            <person name="Seemuller E."/>
            <person name="Mitrovic J."/>
            <person name="Muller I."/>
            <person name="Buttner C."/>
            <person name="Reinhardt R."/>
        </authorList>
    </citation>
    <scope>NUCLEOTIDE SEQUENCE [LARGE SCALE GENOMIC DNA]</scope>
    <source>
        <strain evidence="5">0502</strain>
    </source>
</reference>
<dbReference type="InterPro" id="IPR029063">
    <property type="entry name" value="SAM-dependent_MTases_sf"/>
</dbReference>
<dbReference type="CDD" id="cd02440">
    <property type="entry name" value="AdoMet_MTases"/>
    <property type="match status" value="1"/>
</dbReference>
<dbReference type="PANTHER" id="PTHR47816:SF4">
    <property type="entry name" value="RIBOSOMAL RNA SMALL SUBUNIT METHYLTRANSFERASE C"/>
    <property type="match status" value="1"/>
</dbReference>
<sequence length="198" mass="22368">MSGHYFKNNPALKHAYQSYTIELNGHQYRFLTDAGVFSKTYLDFGTRSLLDVLEIDDQAQTFLDLGCGYGPIGIYVKKNHPNLEVYSSDVNDRAVLLAQKNATENQVVLTTIVSDGFNHLKNTFDVITLNPPIRAGKEVIFRLYDESFEHLTIGGKLWIVIQKKQGAESTVKYLTNLFGNCMVVDKNKGYYILVSKKS</sequence>
<keyword evidence="1 4" id="KW-0489">Methyltransferase</keyword>